<name>A0A917G1U7_9BACI</name>
<dbReference type="CDD" id="cd00448">
    <property type="entry name" value="YjgF_YER057c_UK114_family"/>
    <property type="match status" value="1"/>
</dbReference>
<dbReference type="Proteomes" id="UP000616608">
    <property type="component" value="Unassembled WGS sequence"/>
</dbReference>
<dbReference type="PANTHER" id="PTHR43857">
    <property type="entry name" value="BLR7761 PROTEIN"/>
    <property type="match status" value="1"/>
</dbReference>
<dbReference type="PANTHER" id="PTHR43857:SF1">
    <property type="entry name" value="YJGH FAMILY PROTEIN"/>
    <property type="match status" value="1"/>
</dbReference>
<reference evidence="1" key="2">
    <citation type="submission" date="2020-09" db="EMBL/GenBank/DDBJ databases">
        <authorList>
            <person name="Sun Q."/>
            <person name="Zhou Y."/>
        </authorList>
    </citation>
    <scope>NUCLEOTIDE SEQUENCE</scope>
    <source>
        <strain evidence="1">CGMCC 1.15760</strain>
    </source>
</reference>
<evidence type="ECO:0000313" key="1">
    <source>
        <dbReference type="EMBL" id="GGG18796.1"/>
    </source>
</evidence>
<proteinExistence type="predicted"/>
<protein>
    <submittedName>
        <fullName evidence="1">Enamine deaminase RidA</fullName>
    </submittedName>
</protein>
<dbReference type="Pfam" id="PF01042">
    <property type="entry name" value="Ribonuc_L-PSP"/>
    <property type="match status" value="1"/>
</dbReference>
<dbReference type="EMBL" id="BMJT01000003">
    <property type="protein sequence ID" value="GGG18796.1"/>
    <property type="molecule type" value="Genomic_DNA"/>
</dbReference>
<keyword evidence="2" id="KW-1185">Reference proteome</keyword>
<organism evidence="1 2">
    <name type="scientific">Lysinibacillus alkalisoli</name>
    <dbReference type="NCBI Taxonomy" id="1911548"/>
    <lineage>
        <taxon>Bacteria</taxon>
        <taxon>Bacillati</taxon>
        <taxon>Bacillota</taxon>
        <taxon>Bacilli</taxon>
        <taxon>Bacillales</taxon>
        <taxon>Bacillaceae</taxon>
        <taxon>Lysinibacillus</taxon>
    </lineage>
</organism>
<dbReference type="InterPro" id="IPR035959">
    <property type="entry name" value="RutC-like_sf"/>
</dbReference>
<dbReference type="InterPro" id="IPR006175">
    <property type="entry name" value="YjgF/YER057c/UK114"/>
</dbReference>
<comment type="caution">
    <text evidence="1">The sequence shown here is derived from an EMBL/GenBank/DDBJ whole genome shotgun (WGS) entry which is preliminary data.</text>
</comment>
<evidence type="ECO:0000313" key="2">
    <source>
        <dbReference type="Proteomes" id="UP000616608"/>
    </source>
</evidence>
<dbReference type="RefSeq" id="WP_229704173.1">
    <property type="nucleotide sequence ID" value="NZ_BMJT01000003.1"/>
</dbReference>
<reference evidence="1" key="1">
    <citation type="journal article" date="2014" name="Int. J. Syst. Evol. Microbiol.">
        <title>Complete genome sequence of Corynebacterium casei LMG S-19264T (=DSM 44701T), isolated from a smear-ripened cheese.</title>
        <authorList>
            <consortium name="US DOE Joint Genome Institute (JGI-PGF)"/>
            <person name="Walter F."/>
            <person name="Albersmeier A."/>
            <person name="Kalinowski J."/>
            <person name="Ruckert C."/>
        </authorList>
    </citation>
    <scope>NUCLEOTIDE SEQUENCE</scope>
    <source>
        <strain evidence="1">CGMCC 1.15760</strain>
    </source>
</reference>
<dbReference type="SUPFAM" id="SSF55298">
    <property type="entry name" value="YjgF-like"/>
    <property type="match status" value="1"/>
</dbReference>
<sequence length="128" mass="14241">MHITRKNPIQVPAPVGHYSHLTIIPKEANWYILSGQVGTLADGTFEDTLMAQAITTFKHIKMVLATENLAASDIVKVNIWATEEIPWDLFDAEWHAFFGDSYPSMTIAYISALGLPELKIELDITAAK</sequence>
<accession>A0A917G1U7</accession>
<dbReference type="Gene3D" id="3.30.1330.40">
    <property type="entry name" value="RutC-like"/>
    <property type="match status" value="1"/>
</dbReference>
<gene>
    <name evidence="1" type="ORF">GCM10007425_11610</name>
</gene>
<dbReference type="AlphaFoldDB" id="A0A917G1U7"/>